<feature type="compositionally biased region" description="Polar residues" evidence="3">
    <location>
        <begin position="558"/>
        <end position="572"/>
    </location>
</feature>
<reference evidence="7" key="2">
    <citation type="journal article" date="2014" name="Nat. Commun.">
        <title>The cavefish genome reveals candidate genes for eye loss.</title>
        <authorList>
            <person name="McGaugh S.E."/>
            <person name="Gross J.B."/>
            <person name="Aken B."/>
            <person name="Blin M."/>
            <person name="Borowsky R."/>
            <person name="Chalopin D."/>
            <person name="Hinaux H."/>
            <person name="Jeffery W.R."/>
            <person name="Keene A."/>
            <person name="Ma L."/>
            <person name="Minx P."/>
            <person name="Murphy D."/>
            <person name="O'Quin K.E."/>
            <person name="Retaux S."/>
            <person name="Rohner N."/>
            <person name="Searle S.M."/>
            <person name="Stahl B.A."/>
            <person name="Tabin C."/>
            <person name="Volff J.N."/>
            <person name="Yoshizawa M."/>
            <person name="Warren W.C."/>
        </authorList>
    </citation>
    <scope>NUCLEOTIDE SEQUENCE [LARGE SCALE GENOMIC DNA]</scope>
    <source>
        <strain evidence="7">female</strain>
    </source>
</reference>
<feature type="compositionally biased region" description="Basic and acidic residues" evidence="3">
    <location>
        <begin position="1341"/>
        <end position="1368"/>
    </location>
</feature>
<feature type="compositionally biased region" description="Basic and acidic residues" evidence="3">
    <location>
        <begin position="440"/>
        <end position="449"/>
    </location>
</feature>
<dbReference type="InParanoid" id="A0A3B1J9N6"/>
<feature type="compositionally biased region" description="Basic and acidic residues" evidence="3">
    <location>
        <begin position="871"/>
        <end position="886"/>
    </location>
</feature>
<reference evidence="6" key="4">
    <citation type="submission" date="2025-09" db="UniProtKB">
        <authorList>
            <consortium name="Ensembl"/>
        </authorList>
    </citation>
    <scope>IDENTIFICATION</scope>
</reference>
<evidence type="ECO:0000256" key="3">
    <source>
        <dbReference type="SAM" id="MobiDB-lite"/>
    </source>
</evidence>
<dbReference type="Pfam" id="PF13934">
    <property type="entry name" value="ELYS"/>
    <property type="match status" value="1"/>
</dbReference>
<evidence type="ECO:0000259" key="5">
    <source>
        <dbReference type="Pfam" id="PF13934"/>
    </source>
</evidence>
<feature type="compositionally biased region" description="Acidic residues" evidence="3">
    <location>
        <begin position="887"/>
        <end position="896"/>
    </location>
</feature>
<dbReference type="PANTHER" id="PTHR21583">
    <property type="entry name" value="ELYS PROTEIN"/>
    <property type="match status" value="1"/>
</dbReference>
<feature type="compositionally biased region" description="Basic and acidic residues" evidence="3">
    <location>
        <begin position="1627"/>
        <end position="1639"/>
    </location>
</feature>
<feature type="compositionally biased region" description="Basic and acidic residues" evidence="3">
    <location>
        <begin position="760"/>
        <end position="769"/>
    </location>
</feature>
<keyword evidence="4" id="KW-0732">Signal</keyword>
<feature type="compositionally biased region" description="Basic and acidic residues" evidence="3">
    <location>
        <begin position="1594"/>
        <end position="1606"/>
    </location>
</feature>
<protein>
    <submittedName>
        <fullName evidence="6">AT hook containing transcription factor 1</fullName>
    </submittedName>
</protein>
<dbReference type="InterPro" id="IPR052620">
    <property type="entry name" value="ELYS/MEL-28_NucAsmblyFactor"/>
</dbReference>
<organism evidence="6 7">
    <name type="scientific">Astyanax mexicanus</name>
    <name type="common">Blind cave fish</name>
    <name type="synonym">Astyanax fasciatus mexicanus</name>
    <dbReference type="NCBI Taxonomy" id="7994"/>
    <lineage>
        <taxon>Eukaryota</taxon>
        <taxon>Metazoa</taxon>
        <taxon>Chordata</taxon>
        <taxon>Craniata</taxon>
        <taxon>Vertebrata</taxon>
        <taxon>Euteleostomi</taxon>
        <taxon>Actinopterygii</taxon>
        <taxon>Neopterygii</taxon>
        <taxon>Teleostei</taxon>
        <taxon>Ostariophysi</taxon>
        <taxon>Characiformes</taxon>
        <taxon>Characoidei</taxon>
        <taxon>Acestrorhamphidae</taxon>
        <taxon>Acestrorhamphinae</taxon>
        <taxon>Astyanax</taxon>
    </lineage>
</organism>
<feature type="compositionally biased region" description="Polar residues" evidence="3">
    <location>
        <begin position="1409"/>
        <end position="1419"/>
    </location>
</feature>
<evidence type="ECO:0000256" key="2">
    <source>
        <dbReference type="ARBA" id="ARBA00023242"/>
    </source>
</evidence>
<evidence type="ECO:0000313" key="6">
    <source>
        <dbReference type="Ensembl" id="ENSAMXP00000038943.1"/>
    </source>
</evidence>
<feature type="domain" description="ELYS-like" evidence="5">
    <location>
        <begin position="86"/>
        <end position="309"/>
    </location>
</feature>
<feature type="compositionally biased region" description="Basic and acidic residues" evidence="3">
    <location>
        <begin position="1658"/>
        <end position="1670"/>
    </location>
</feature>
<feature type="compositionally biased region" description="Basic and acidic residues" evidence="3">
    <location>
        <begin position="693"/>
        <end position="706"/>
    </location>
</feature>
<dbReference type="GO" id="GO:0005634">
    <property type="term" value="C:nucleus"/>
    <property type="evidence" value="ECO:0007669"/>
    <property type="project" value="UniProtKB-SubCell"/>
</dbReference>
<feature type="compositionally biased region" description="Polar residues" evidence="3">
    <location>
        <begin position="1296"/>
        <end position="1305"/>
    </location>
</feature>
<keyword evidence="2" id="KW-0539">Nucleus</keyword>
<feature type="compositionally biased region" description="Polar residues" evidence="3">
    <location>
        <begin position="680"/>
        <end position="692"/>
    </location>
</feature>
<feature type="compositionally biased region" description="Basic and acidic residues" evidence="3">
    <location>
        <begin position="1387"/>
        <end position="1398"/>
    </location>
</feature>
<feature type="signal peptide" evidence="4">
    <location>
        <begin position="1"/>
        <end position="24"/>
    </location>
</feature>
<evidence type="ECO:0000313" key="7">
    <source>
        <dbReference type="Proteomes" id="UP000018467"/>
    </source>
</evidence>
<feature type="compositionally biased region" description="Low complexity" evidence="3">
    <location>
        <begin position="778"/>
        <end position="792"/>
    </location>
</feature>
<feature type="region of interest" description="Disordered" evidence="3">
    <location>
        <begin position="1204"/>
        <end position="1865"/>
    </location>
</feature>
<reference evidence="7" key="1">
    <citation type="submission" date="2013-03" db="EMBL/GenBank/DDBJ databases">
        <authorList>
            <person name="Jeffery W."/>
            <person name="Warren W."/>
            <person name="Wilson R.K."/>
        </authorList>
    </citation>
    <scope>NUCLEOTIDE SEQUENCE</scope>
    <source>
        <strain evidence="7">female</strain>
    </source>
</reference>
<feature type="compositionally biased region" description="Basic residues" evidence="3">
    <location>
        <begin position="1460"/>
        <end position="1469"/>
    </location>
</feature>
<accession>A0A3B1J9N6</accession>
<evidence type="ECO:0000256" key="4">
    <source>
        <dbReference type="SAM" id="SignalP"/>
    </source>
</evidence>
<feature type="compositionally biased region" description="Polar residues" evidence="3">
    <location>
        <begin position="1444"/>
        <end position="1457"/>
    </location>
</feature>
<feature type="compositionally biased region" description="Low complexity" evidence="3">
    <location>
        <begin position="1825"/>
        <end position="1846"/>
    </location>
</feature>
<keyword evidence="7" id="KW-1185">Reference proteome</keyword>
<dbReference type="Proteomes" id="UP000018467">
    <property type="component" value="Unassembled WGS sequence"/>
</dbReference>
<feature type="compositionally biased region" description="Polar residues" evidence="3">
    <location>
        <begin position="1485"/>
        <end position="1501"/>
    </location>
</feature>
<feature type="region of interest" description="Disordered" evidence="3">
    <location>
        <begin position="620"/>
        <end position="706"/>
    </location>
</feature>
<feature type="compositionally biased region" description="Low complexity" evidence="3">
    <location>
        <begin position="739"/>
        <end position="749"/>
    </location>
</feature>
<name>A0A3B1J9N6_ASTMX</name>
<feature type="region of interest" description="Disordered" evidence="3">
    <location>
        <begin position="731"/>
        <end position="830"/>
    </location>
</feature>
<feature type="region of interest" description="Disordered" evidence="3">
    <location>
        <begin position="434"/>
        <end position="463"/>
    </location>
</feature>
<proteinExistence type="predicted"/>
<feature type="compositionally biased region" description="Low complexity" evidence="3">
    <location>
        <begin position="1789"/>
        <end position="1799"/>
    </location>
</feature>
<feature type="compositionally biased region" description="Basic and acidic residues" evidence="3">
    <location>
        <begin position="1229"/>
        <end position="1245"/>
    </location>
</feature>
<dbReference type="PANTHER" id="PTHR21583:SF8">
    <property type="entry name" value="PROTEIN ELYS"/>
    <property type="match status" value="1"/>
</dbReference>
<feature type="compositionally biased region" description="Acidic residues" evidence="3">
    <location>
        <begin position="974"/>
        <end position="1012"/>
    </location>
</feature>
<feature type="compositionally biased region" description="Basic and acidic residues" evidence="3">
    <location>
        <begin position="631"/>
        <end position="655"/>
    </location>
</feature>
<evidence type="ECO:0000256" key="1">
    <source>
        <dbReference type="ARBA" id="ARBA00004123"/>
    </source>
</evidence>
<reference evidence="6" key="3">
    <citation type="submission" date="2025-08" db="UniProtKB">
        <authorList>
            <consortium name="Ensembl"/>
        </authorList>
    </citation>
    <scope>IDENTIFICATION</scope>
</reference>
<feature type="compositionally biased region" description="Low complexity" evidence="3">
    <location>
        <begin position="1671"/>
        <end position="1680"/>
    </location>
</feature>
<feature type="compositionally biased region" description="Basic and acidic residues" evidence="3">
    <location>
        <begin position="1306"/>
        <end position="1330"/>
    </location>
</feature>
<feature type="compositionally biased region" description="Pro residues" evidence="3">
    <location>
        <begin position="1847"/>
        <end position="1857"/>
    </location>
</feature>
<dbReference type="Bgee" id="ENSAMXG00000029028">
    <property type="expression patterns" value="Expressed in testis and 14 other cell types or tissues"/>
</dbReference>
<feature type="compositionally biased region" description="Low complexity" evidence="3">
    <location>
        <begin position="940"/>
        <end position="973"/>
    </location>
</feature>
<sequence>MMSVRGSVVVLGLVGLMNKSMVSSLISQYAQVVLWFCRTGLLPESSDDDLLQISRPFYSFSVIKNYYTGQREELQRLAKDKWSADCLMIDGLVAQCGDRVSELWRRDEGGNGQYPPPSLHALLDLYLLENLEESVKHAIVIYLLLDVMYSFPNKSGASVESFPTAFAIPIGLVKLVQGLWLLDHHDHENSLELLLHPSTSQSVWAWQHGRVLEALMCQGKHSIALRYLHVMKPSVNSTNQTKLCLSVLLHNRCMVEAWAMLRQHANKLNLEELLRFLYETCQELDLMKDLLKLPLGPLEQECLERFLQSTGGFQNRELLMVHYLQQANYVPALQINQTLKVNLAADRDPKMKERSNTRNSILNQYGKVLPRAQRKLAIERSKPYQHPTTILREVSRPQPLSAVAKRSATESVLTRAAFIKNVLTKIEEVWVGKDATPEPSPHKSPREPEVLVPSPTPPTLQHVPEAFVGTPINMLTKRMSRLFDLVVQPCSQASPEASQVLGTPPRSISSWAAPKSITKAPELSLLQTPQVVKRARALAAAAPVFSSFTPQSILRSSLRPTPVATPSASPGRSVTPPLRSKESRITFMEKTASPELPKSSVRWSNGLSAADGEMIRLKKLSSPPEGGVEAWSEHSGEDEVDAKDGSFAEREKPKEEVEEAESHGGLLAPPTLLGRPSLGLETSGTSIQSDTTLEFHDAPSPGDVDRRTLQRHTVEAVENSVDEEVVVKLAEETAEPAHTSSTEGGTTEELPAESPAVEEAELKDKHEVIGEGEEPNLEPEVVTPEEPLVTEEFQPAPQEPITEPSVEAEEPISEPPGITLIEGSVPAPPEEQPIVEASIMETEPINESPAVEEPSIMPEQPINESTVNHELSGEGHTPQDEVKNEAEAMETSDVDEYVERHLFGSDLSPPLTRSGIKESSDTWTSFNSEPGNDGKEAELVVSDAVDAAATDAQKSVSSSEAATSESRSVVSLNDSEELSSVESEEEESDKEEEEEEEQEEEEEDSGSEVEIIEEVKGRPHPPAPALFLEELPPDEQFLQEQEATVLSLVDPDAQLKMMDGVMEEEDEEEGEVVMVGLEPADLVEDADGQVCYTELKPSTTLLVPLELAPEHQDLLDGGALQGVAEGEQEEELPGGSKTFSLVLDAGDDEEEPVPVPAELDPNNHLVLQQEDELIDDLASRPGADPEVLCLLEEPEQQLVDHAEEMEDEPSVKVHEPDVLSTLSAPDVEEQPKKLEEQPEEKRTEETEMIEVPMVESAPAEELLAHSHLNEGQENGDVAESESTKVDEPSEEMVEPSSLTITTPTEVHQEDVSTEDHASDTSKLKDSKESSPKTVEPMEASKTAEEHPEPPSEVETNKEEPVETIKEVQKSPSRRGRKTVTFPLPVTESEKDLSEEDSKVPSTPRRVTRSGKQLQDSQVPVTPRRSARKAEPELPIDGDLEVPSTRASKPSSPSRTPQKGTPRKGTRRTRSTNVESDEDNQPMEDQLNNSRNSNTTAPQVRQSARKSQKAFVDVPEPVPEVPEVPELSESAEVAIPVPNEKAPEQPPKTPASPSRVTRKSTRGLSLALDSFQKDLPEDTVAPNRVSGHSAKKPKKEQGGNRGEDQQRHVHGGRSSAPERLPTPDQESDLSHEDEQKKEEENLVLENAESVNPLANALMERLKEEGAEEKEGGTAAAAVTEIVRARRRTTRSTAPPTVTESQNEDVVGSVEEEISNEVQETQKKPSARRTRASRAPEPEPKPDSSPVRESAAASSSVLLRTRGGKKKDTVKPEISVSDLLLSPPATRTRRAAATSTSTTAAEDLQPENNDLEMQEEEIKPKKRTTRTKAAPEPVPPVEVDLVSPLASPADPPARDPPPARGEGGGGA</sequence>
<dbReference type="InterPro" id="IPR025151">
    <property type="entry name" value="ELYS_dom"/>
</dbReference>
<feature type="region of interest" description="Disordered" evidence="3">
    <location>
        <begin position="558"/>
        <end position="584"/>
    </location>
</feature>
<feature type="compositionally biased region" description="Polar residues" evidence="3">
    <location>
        <begin position="921"/>
        <end position="930"/>
    </location>
</feature>
<dbReference type="GeneTree" id="ENSGT00390000018900"/>
<feature type="chain" id="PRO_5017431770" evidence="4">
    <location>
        <begin position="25"/>
        <end position="1865"/>
    </location>
</feature>
<dbReference type="Ensembl" id="ENSAMXT00000036869.1">
    <property type="protein sequence ID" value="ENSAMXP00000038943.1"/>
    <property type="gene ID" value="ENSAMXG00000029028.1"/>
</dbReference>
<feature type="region of interest" description="Disordered" evidence="3">
    <location>
        <begin position="866"/>
        <end position="1027"/>
    </location>
</feature>
<comment type="subcellular location">
    <subcellularLocation>
        <location evidence="1">Nucleus</location>
    </subcellularLocation>
</comment>